<organism evidence="3 4">
    <name type="scientific">Streptomyces violascens</name>
    <dbReference type="NCBI Taxonomy" id="67381"/>
    <lineage>
        <taxon>Bacteria</taxon>
        <taxon>Bacillati</taxon>
        <taxon>Actinomycetota</taxon>
        <taxon>Actinomycetes</taxon>
        <taxon>Kitasatosporales</taxon>
        <taxon>Streptomycetaceae</taxon>
        <taxon>Streptomyces</taxon>
    </lineage>
</organism>
<evidence type="ECO:0000259" key="2">
    <source>
        <dbReference type="PROSITE" id="PS50943"/>
    </source>
</evidence>
<keyword evidence="1" id="KW-0238">DNA-binding</keyword>
<evidence type="ECO:0000313" key="3">
    <source>
        <dbReference type="EMBL" id="GHI39816.1"/>
    </source>
</evidence>
<keyword evidence="4" id="KW-1185">Reference proteome</keyword>
<accession>A0ABQ3QRA9</accession>
<dbReference type="CDD" id="cd00093">
    <property type="entry name" value="HTH_XRE"/>
    <property type="match status" value="2"/>
</dbReference>
<dbReference type="SMART" id="SM00530">
    <property type="entry name" value="HTH_XRE"/>
    <property type="match status" value="2"/>
</dbReference>
<dbReference type="Gene3D" id="1.10.260.40">
    <property type="entry name" value="lambda repressor-like DNA-binding domains"/>
    <property type="match status" value="2"/>
</dbReference>
<dbReference type="PANTHER" id="PTHR46558:SF4">
    <property type="entry name" value="DNA-BIDING PHAGE PROTEIN"/>
    <property type="match status" value="1"/>
</dbReference>
<evidence type="ECO:0000313" key="4">
    <source>
        <dbReference type="Proteomes" id="UP001050808"/>
    </source>
</evidence>
<evidence type="ECO:0000256" key="1">
    <source>
        <dbReference type="ARBA" id="ARBA00023125"/>
    </source>
</evidence>
<proteinExistence type="predicted"/>
<dbReference type="InterPro" id="IPR010982">
    <property type="entry name" value="Lambda_DNA-bd_dom_sf"/>
</dbReference>
<dbReference type="Pfam" id="PF01381">
    <property type="entry name" value="HTH_3"/>
    <property type="match status" value="1"/>
</dbReference>
<dbReference type="EMBL" id="BNDY01000016">
    <property type="protein sequence ID" value="GHI39816.1"/>
    <property type="molecule type" value="Genomic_DNA"/>
</dbReference>
<dbReference type="PROSITE" id="PS50943">
    <property type="entry name" value="HTH_CROC1"/>
    <property type="match status" value="2"/>
</dbReference>
<protein>
    <recommendedName>
        <fullName evidence="2">HTH cro/C1-type domain-containing protein</fullName>
    </recommendedName>
</protein>
<sequence>MTQSQLAVALGCSRAAVSTWETTGRLPRPDRLQLLANVLGVPVPELIEDGESLSLVSLRLTAGMLAKDVARVLKVSKSTYCHVERGRQKVPPRWFPILSRAFGVPAELLDSLREKPSPTNADGGAD</sequence>
<reference evidence="3" key="1">
    <citation type="submission" date="2024-05" db="EMBL/GenBank/DDBJ databases">
        <title>Whole genome shotgun sequence of Streptomyces violascens NBRC 12920.</title>
        <authorList>
            <person name="Komaki H."/>
            <person name="Tamura T."/>
        </authorList>
    </citation>
    <scope>NUCLEOTIDE SEQUENCE</scope>
    <source>
        <strain evidence="3">NBRC 12920</strain>
    </source>
</reference>
<gene>
    <name evidence="3" type="ORF">Sviol_42240</name>
</gene>
<feature type="domain" description="HTH cro/C1-type" evidence="2">
    <location>
        <begin position="1"/>
        <end position="46"/>
    </location>
</feature>
<dbReference type="SUPFAM" id="SSF47413">
    <property type="entry name" value="lambda repressor-like DNA-binding domains"/>
    <property type="match status" value="2"/>
</dbReference>
<dbReference type="PANTHER" id="PTHR46558">
    <property type="entry name" value="TRACRIPTIONAL REGULATORY PROTEIN-RELATED-RELATED"/>
    <property type="match status" value="1"/>
</dbReference>
<name>A0ABQ3QRA9_9ACTN</name>
<dbReference type="Proteomes" id="UP001050808">
    <property type="component" value="Unassembled WGS sequence"/>
</dbReference>
<comment type="caution">
    <text evidence="3">The sequence shown here is derived from an EMBL/GenBank/DDBJ whole genome shotgun (WGS) entry which is preliminary data.</text>
</comment>
<dbReference type="Pfam" id="PF13560">
    <property type="entry name" value="HTH_31"/>
    <property type="match status" value="1"/>
</dbReference>
<dbReference type="InterPro" id="IPR001387">
    <property type="entry name" value="Cro/C1-type_HTH"/>
</dbReference>
<feature type="domain" description="HTH cro/C1-type" evidence="2">
    <location>
        <begin position="55"/>
        <end position="109"/>
    </location>
</feature>